<dbReference type="PATRIC" id="fig|573060.9.peg.437"/>
<feature type="transmembrane region" description="Helical" evidence="2">
    <location>
        <begin position="47"/>
        <end position="67"/>
    </location>
</feature>
<dbReference type="Proteomes" id="UP000003856">
    <property type="component" value="Unassembled WGS sequence"/>
</dbReference>
<organism evidence="3 4">
    <name type="scientific">Acidovorax delafieldii 2AN</name>
    <dbReference type="NCBI Taxonomy" id="573060"/>
    <lineage>
        <taxon>Bacteria</taxon>
        <taxon>Pseudomonadati</taxon>
        <taxon>Pseudomonadota</taxon>
        <taxon>Betaproteobacteria</taxon>
        <taxon>Burkholderiales</taxon>
        <taxon>Comamonadaceae</taxon>
        <taxon>Acidovorax</taxon>
    </lineage>
</organism>
<keyword evidence="2" id="KW-0812">Transmembrane</keyword>
<dbReference type="EMBL" id="ACQT01000404">
    <property type="protein sequence ID" value="EER57949.1"/>
    <property type="molecule type" value="Genomic_DNA"/>
</dbReference>
<reference evidence="3 4" key="1">
    <citation type="submission" date="2009-05" db="EMBL/GenBank/DDBJ databases">
        <title>The draft genome of Acidovorax delafieldii 2AN.</title>
        <authorList>
            <consortium name="US DOE Joint Genome Institute (JGI-PGF)"/>
            <person name="Lucas S."/>
            <person name="Copeland A."/>
            <person name="Lapidus A."/>
            <person name="Glavina del Rio T."/>
            <person name="Tice H."/>
            <person name="Bruce D."/>
            <person name="Goodwin L."/>
            <person name="Pitluck S."/>
            <person name="Larimer F."/>
            <person name="Land M.L."/>
            <person name="Hauser L."/>
            <person name="Shelobolina E.S."/>
            <person name="Picardal F."/>
            <person name="Roden E."/>
            <person name="Emerson D."/>
        </authorList>
    </citation>
    <scope>NUCLEOTIDE SEQUENCE [LARGE SCALE GENOMIC DNA]</scope>
    <source>
        <strain evidence="3 4">2AN</strain>
    </source>
</reference>
<protein>
    <submittedName>
        <fullName evidence="3">Uncharacterized protein</fullName>
    </submittedName>
</protein>
<evidence type="ECO:0000313" key="3">
    <source>
        <dbReference type="EMBL" id="EER57949.1"/>
    </source>
</evidence>
<evidence type="ECO:0000256" key="1">
    <source>
        <dbReference type="SAM" id="MobiDB-lite"/>
    </source>
</evidence>
<dbReference type="NCBIfam" id="NF041730">
    <property type="entry name" value="XrtH_assoc"/>
    <property type="match status" value="1"/>
</dbReference>
<keyword evidence="4" id="KW-1185">Reference proteome</keyword>
<feature type="region of interest" description="Disordered" evidence="1">
    <location>
        <begin position="117"/>
        <end position="164"/>
    </location>
</feature>
<name>C5TC48_ACIDE</name>
<dbReference type="InterPro" id="IPR049823">
    <property type="entry name" value="XrtH_assoc"/>
</dbReference>
<accession>C5TC48</accession>
<comment type="caution">
    <text evidence="3">The sequence shown here is derived from an EMBL/GenBank/DDBJ whole genome shotgun (WGS) entry which is preliminary data.</text>
</comment>
<keyword evidence="2" id="KW-0472">Membrane</keyword>
<sequence>MGGYLLLLPVQAFSLSFYLLMQMVLSAQANARVLRVEQWQLEAIVYGYQVGSLVLPTLAPFLLWLWLDRKFVEEVLVRAWQGRTAAASPVGVPTPAPTAMPAQAAAAAPVAVAEVAEHQPDAGTVPAPAALPPQPASAQRGEISTSTAAVLPPRPSAQGQGVAR</sequence>
<keyword evidence="2" id="KW-1133">Transmembrane helix</keyword>
<gene>
    <name evidence="3" type="ORF">AcdelDRAFT_4478</name>
</gene>
<proteinExistence type="predicted"/>
<evidence type="ECO:0000256" key="2">
    <source>
        <dbReference type="SAM" id="Phobius"/>
    </source>
</evidence>
<dbReference type="AlphaFoldDB" id="C5TC48"/>
<evidence type="ECO:0000313" key="4">
    <source>
        <dbReference type="Proteomes" id="UP000003856"/>
    </source>
</evidence>